<evidence type="ECO:0000256" key="1">
    <source>
        <dbReference type="ARBA" id="ARBA00022690"/>
    </source>
</evidence>
<evidence type="ECO:0000259" key="3">
    <source>
        <dbReference type="Pfam" id="PF16845"/>
    </source>
</evidence>
<keyword evidence="1" id="KW-0646">Protease inhibitor</keyword>
<proteinExistence type="predicted"/>
<dbReference type="Pfam" id="PF16845">
    <property type="entry name" value="SQAPI"/>
    <property type="match status" value="1"/>
</dbReference>
<dbReference type="AlphaFoldDB" id="A0AAV1VW29"/>
<dbReference type="Gene3D" id="3.10.450.10">
    <property type="match status" value="1"/>
</dbReference>
<name>A0AAV1VW29_LUPLU</name>
<feature type="domain" description="Cystatin" evidence="3">
    <location>
        <begin position="13"/>
        <end position="48"/>
    </location>
</feature>
<dbReference type="InterPro" id="IPR000010">
    <property type="entry name" value="Cystatin_dom"/>
</dbReference>
<keyword evidence="5" id="KW-1185">Reference proteome</keyword>
<sequence>MAASAIIGGWTPIKNINDPHVKEIANFAVTEHNKQSRDKLKLGSISKEFSNLVSIIS</sequence>
<dbReference type="PANTHER" id="PTHR47364:SF2">
    <property type="entry name" value="CYSTEINE PROTEINASE INHIBITOR 5"/>
    <property type="match status" value="1"/>
</dbReference>
<reference evidence="4 5" key="1">
    <citation type="submission" date="2024-03" db="EMBL/GenBank/DDBJ databases">
        <authorList>
            <person name="Martinez-Hernandez J."/>
        </authorList>
    </citation>
    <scope>NUCLEOTIDE SEQUENCE [LARGE SCALE GENOMIC DNA]</scope>
</reference>
<keyword evidence="2" id="KW-0789">Thiol protease inhibitor</keyword>
<accession>A0AAV1VW29</accession>
<comment type="caution">
    <text evidence="4">The sequence shown here is derived from an EMBL/GenBank/DDBJ whole genome shotgun (WGS) entry which is preliminary data.</text>
</comment>
<evidence type="ECO:0000313" key="5">
    <source>
        <dbReference type="Proteomes" id="UP001497480"/>
    </source>
</evidence>
<dbReference type="CDD" id="cd00042">
    <property type="entry name" value="CY"/>
    <property type="match status" value="1"/>
</dbReference>
<gene>
    <name evidence="4" type="ORF">LLUT_LOCUS2162</name>
</gene>
<evidence type="ECO:0000313" key="4">
    <source>
        <dbReference type="EMBL" id="CAL0301102.1"/>
    </source>
</evidence>
<dbReference type="GO" id="GO:0004869">
    <property type="term" value="F:cysteine-type endopeptidase inhibitor activity"/>
    <property type="evidence" value="ECO:0007669"/>
    <property type="project" value="UniProtKB-KW"/>
</dbReference>
<protein>
    <recommendedName>
        <fullName evidence="3">Cystatin domain-containing protein</fullName>
    </recommendedName>
</protein>
<dbReference type="PANTHER" id="PTHR47364">
    <property type="entry name" value="CYSTEINE PROTEINASE INHIBITOR 5"/>
    <property type="match status" value="1"/>
</dbReference>
<organism evidence="4 5">
    <name type="scientific">Lupinus luteus</name>
    <name type="common">European yellow lupine</name>
    <dbReference type="NCBI Taxonomy" id="3873"/>
    <lineage>
        <taxon>Eukaryota</taxon>
        <taxon>Viridiplantae</taxon>
        <taxon>Streptophyta</taxon>
        <taxon>Embryophyta</taxon>
        <taxon>Tracheophyta</taxon>
        <taxon>Spermatophyta</taxon>
        <taxon>Magnoliopsida</taxon>
        <taxon>eudicotyledons</taxon>
        <taxon>Gunneridae</taxon>
        <taxon>Pentapetalae</taxon>
        <taxon>rosids</taxon>
        <taxon>fabids</taxon>
        <taxon>Fabales</taxon>
        <taxon>Fabaceae</taxon>
        <taxon>Papilionoideae</taxon>
        <taxon>50 kb inversion clade</taxon>
        <taxon>genistoids sensu lato</taxon>
        <taxon>core genistoids</taxon>
        <taxon>Genisteae</taxon>
        <taxon>Lupinus</taxon>
    </lineage>
</organism>
<evidence type="ECO:0000256" key="2">
    <source>
        <dbReference type="ARBA" id="ARBA00022704"/>
    </source>
</evidence>
<dbReference type="InterPro" id="IPR046350">
    <property type="entry name" value="Cystatin_sf"/>
</dbReference>
<dbReference type="SUPFAM" id="SSF54403">
    <property type="entry name" value="Cystatin/monellin"/>
    <property type="match status" value="1"/>
</dbReference>
<dbReference type="EMBL" id="CAXHTB010000002">
    <property type="protein sequence ID" value="CAL0301102.1"/>
    <property type="molecule type" value="Genomic_DNA"/>
</dbReference>
<dbReference type="Proteomes" id="UP001497480">
    <property type="component" value="Unassembled WGS sequence"/>
</dbReference>